<feature type="transmembrane region" description="Helical" evidence="6">
    <location>
        <begin position="112"/>
        <end position="130"/>
    </location>
</feature>
<protein>
    <submittedName>
        <fullName evidence="8">MFS transporter</fullName>
    </submittedName>
</protein>
<comment type="subcellular location">
    <subcellularLocation>
        <location evidence="1">Cell membrane</location>
        <topology evidence="1">Multi-pass membrane protein</topology>
    </subcellularLocation>
</comment>
<feature type="transmembrane region" description="Helical" evidence="6">
    <location>
        <begin position="242"/>
        <end position="259"/>
    </location>
</feature>
<evidence type="ECO:0000256" key="5">
    <source>
        <dbReference type="ARBA" id="ARBA00023136"/>
    </source>
</evidence>
<evidence type="ECO:0000259" key="7">
    <source>
        <dbReference type="PROSITE" id="PS50850"/>
    </source>
</evidence>
<dbReference type="EMBL" id="JBHSFW010000001">
    <property type="protein sequence ID" value="MFC4617724.1"/>
    <property type="molecule type" value="Genomic_DNA"/>
</dbReference>
<keyword evidence="4 6" id="KW-1133">Transmembrane helix</keyword>
<feature type="transmembrane region" description="Helical" evidence="6">
    <location>
        <begin position="359"/>
        <end position="381"/>
    </location>
</feature>
<keyword evidence="2" id="KW-0813">Transport</keyword>
<dbReference type="RefSeq" id="WP_376844754.1">
    <property type="nucleotide sequence ID" value="NZ_JBHSFW010000001.1"/>
</dbReference>
<organism evidence="8 9">
    <name type="scientific">Camelliibacillus cellulosilyticus</name>
    <dbReference type="NCBI Taxonomy" id="2174486"/>
    <lineage>
        <taxon>Bacteria</taxon>
        <taxon>Bacillati</taxon>
        <taxon>Bacillota</taxon>
        <taxon>Bacilli</taxon>
        <taxon>Bacillales</taxon>
        <taxon>Sporolactobacillaceae</taxon>
        <taxon>Camelliibacillus</taxon>
    </lineage>
</organism>
<name>A0ABV9GJI7_9BACL</name>
<feature type="transmembrane region" description="Helical" evidence="6">
    <location>
        <begin position="170"/>
        <end position="189"/>
    </location>
</feature>
<feature type="transmembrane region" description="Helical" evidence="6">
    <location>
        <begin position="209"/>
        <end position="230"/>
    </location>
</feature>
<reference evidence="9" key="1">
    <citation type="journal article" date="2019" name="Int. J. Syst. Evol. Microbiol.">
        <title>The Global Catalogue of Microorganisms (GCM) 10K type strain sequencing project: providing services to taxonomists for standard genome sequencing and annotation.</title>
        <authorList>
            <consortium name="The Broad Institute Genomics Platform"/>
            <consortium name="The Broad Institute Genome Sequencing Center for Infectious Disease"/>
            <person name="Wu L."/>
            <person name="Ma J."/>
        </authorList>
    </citation>
    <scope>NUCLEOTIDE SEQUENCE [LARGE SCALE GENOMIC DNA]</scope>
    <source>
        <strain evidence="9">CGMCC 1.16306</strain>
    </source>
</reference>
<feature type="domain" description="Major facilitator superfamily (MFS) profile" evidence="7">
    <location>
        <begin position="14"/>
        <end position="384"/>
    </location>
</feature>
<evidence type="ECO:0000256" key="3">
    <source>
        <dbReference type="ARBA" id="ARBA00022692"/>
    </source>
</evidence>
<comment type="caution">
    <text evidence="8">The sequence shown here is derived from an EMBL/GenBank/DDBJ whole genome shotgun (WGS) entry which is preliminary data.</text>
</comment>
<dbReference type="InterPro" id="IPR036259">
    <property type="entry name" value="MFS_trans_sf"/>
</dbReference>
<evidence type="ECO:0000256" key="4">
    <source>
        <dbReference type="ARBA" id="ARBA00022989"/>
    </source>
</evidence>
<feature type="transmembrane region" description="Helical" evidence="6">
    <location>
        <begin position="331"/>
        <end position="353"/>
    </location>
</feature>
<evidence type="ECO:0000313" key="9">
    <source>
        <dbReference type="Proteomes" id="UP001596022"/>
    </source>
</evidence>
<dbReference type="PANTHER" id="PTHR23531:SF2">
    <property type="entry name" value="PERMEASE"/>
    <property type="match status" value="1"/>
</dbReference>
<evidence type="ECO:0000256" key="6">
    <source>
        <dbReference type="SAM" id="Phobius"/>
    </source>
</evidence>
<evidence type="ECO:0000256" key="1">
    <source>
        <dbReference type="ARBA" id="ARBA00004651"/>
    </source>
</evidence>
<evidence type="ECO:0000256" key="2">
    <source>
        <dbReference type="ARBA" id="ARBA00022448"/>
    </source>
</evidence>
<dbReference type="InterPro" id="IPR020846">
    <property type="entry name" value="MFS_dom"/>
</dbReference>
<feature type="transmembrane region" description="Helical" evidence="6">
    <location>
        <begin position="80"/>
        <end position="106"/>
    </location>
</feature>
<dbReference type="InterPro" id="IPR011701">
    <property type="entry name" value="MFS"/>
</dbReference>
<accession>A0ABV9GJI7</accession>
<keyword evidence="3 6" id="KW-0812">Transmembrane</keyword>
<proteinExistence type="predicted"/>
<feature type="transmembrane region" description="Helical" evidence="6">
    <location>
        <begin position="271"/>
        <end position="290"/>
    </location>
</feature>
<sequence length="400" mass="43923">MEEDINQQKIWTKDFIFICLANFFVFIGFQMTLPTLPLFVEKLGGNDQLIGLIVSIFTLSALLIRPWVGHALESKGRRFIYVTGLVIFVISVGSYAFLSSIALLFIMRIIQGLGWGMSTTAGGTVATDLIPKKRRGEGMGYFGLSGNLALALGPSFGLILVSFIDFSYTFALAAIGGLLALGFALVLHYRPVAKVTEPHRKWDVYEKTALKPASLMFFMTMCFGGIASFLPLYANQKGIGGIEWYFIVYAIALMASRTFSGRLYDLKGHQAVFIPGAVLIIAAMLCLAYLGSFFYLILGAVLFGLGFGAIQPAMQAWAIEAAPMNRKGMANATFFSFFDLGVGFGALFFGFIASHFGYGNIYVTAACSVAISVLLYLFYLYRDHKHDKKRMKVKRAVIGS</sequence>
<keyword evidence="9" id="KW-1185">Reference proteome</keyword>
<feature type="transmembrane region" description="Helical" evidence="6">
    <location>
        <begin position="48"/>
        <end position="68"/>
    </location>
</feature>
<dbReference type="Proteomes" id="UP001596022">
    <property type="component" value="Unassembled WGS sequence"/>
</dbReference>
<dbReference type="SUPFAM" id="SSF103473">
    <property type="entry name" value="MFS general substrate transporter"/>
    <property type="match status" value="1"/>
</dbReference>
<dbReference type="PROSITE" id="PS50850">
    <property type="entry name" value="MFS"/>
    <property type="match status" value="1"/>
</dbReference>
<feature type="transmembrane region" description="Helical" evidence="6">
    <location>
        <begin position="296"/>
        <end position="319"/>
    </location>
</feature>
<feature type="transmembrane region" description="Helical" evidence="6">
    <location>
        <begin position="142"/>
        <end position="164"/>
    </location>
</feature>
<dbReference type="PANTHER" id="PTHR23531">
    <property type="entry name" value="QUINOLENE RESISTANCE PROTEIN NORA"/>
    <property type="match status" value="1"/>
</dbReference>
<dbReference type="Gene3D" id="1.20.1250.20">
    <property type="entry name" value="MFS general substrate transporter like domains"/>
    <property type="match status" value="1"/>
</dbReference>
<dbReference type="InterPro" id="IPR052714">
    <property type="entry name" value="MFS_Exporter"/>
</dbReference>
<keyword evidence="5 6" id="KW-0472">Membrane</keyword>
<dbReference type="Pfam" id="PF07690">
    <property type="entry name" value="MFS_1"/>
    <property type="match status" value="1"/>
</dbReference>
<gene>
    <name evidence="8" type="ORF">ACFO4N_03160</name>
</gene>
<feature type="transmembrane region" description="Helical" evidence="6">
    <location>
        <begin position="15"/>
        <end position="36"/>
    </location>
</feature>
<evidence type="ECO:0000313" key="8">
    <source>
        <dbReference type="EMBL" id="MFC4617724.1"/>
    </source>
</evidence>
<dbReference type="CDD" id="cd17489">
    <property type="entry name" value="MFS_YfcJ_like"/>
    <property type="match status" value="1"/>
</dbReference>